<accession>A0A4S8LPZ4</accession>
<dbReference type="SUPFAM" id="SSF51735">
    <property type="entry name" value="NAD(P)-binding Rossmann-fold domains"/>
    <property type="match status" value="1"/>
</dbReference>
<dbReference type="AlphaFoldDB" id="A0A4S8LPZ4"/>
<gene>
    <name evidence="4" type="ORF">K435DRAFT_968191</name>
</gene>
<feature type="region of interest" description="Disordered" evidence="3">
    <location>
        <begin position="304"/>
        <end position="324"/>
    </location>
</feature>
<dbReference type="PROSITE" id="PS00061">
    <property type="entry name" value="ADH_SHORT"/>
    <property type="match status" value="1"/>
</dbReference>
<dbReference type="FunFam" id="3.40.50.720:FF:000084">
    <property type="entry name" value="Short-chain dehydrogenase reductase"/>
    <property type="match status" value="1"/>
</dbReference>
<reference evidence="4 5" key="1">
    <citation type="journal article" date="2019" name="Nat. Ecol. Evol.">
        <title>Megaphylogeny resolves global patterns of mushroom evolution.</title>
        <authorList>
            <person name="Varga T."/>
            <person name="Krizsan K."/>
            <person name="Foldi C."/>
            <person name="Dima B."/>
            <person name="Sanchez-Garcia M."/>
            <person name="Sanchez-Ramirez S."/>
            <person name="Szollosi G.J."/>
            <person name="Szarkandi J.G."/>
            <person name="Papp V."/>
            <person name="Albert L."/>
            <person name="Andreopoulos W."/>
            <person name="Angelini C."/>
            <person name="Antonin V."/>
            <person name="Barry K.W."/>
            <person name="Bougher N.L."/>
            <person name="Buchanan P."/>
            <person name="Buyck B."/>
            <person name="Bense V."/>
            <person name="Catcheside P."/>
            <person name="Chovatia M."/>
            <person name="Cooper J."/>
            <person name="Damon W."/>
            <person name="Desjardin D."/>
            <person name="Finy P."/>
            <person name="Geml J."/>
            <person name="Haridas S."/>
            <person name="Hughes K."/>
            <person name="Justo A."/>
            <person name="Karasinski D."/>
            <person name="Kautmanova I."/>
            <person name="Kiss B."/>
            <person name="Kocsube S."/>
            <person name="Kotiranta H."/>
            <person name="LaButti K.M."/>
            <person name="Lechner B.E."/>
            <person name="Liimatainen K."/>
            <person name="Lipzen A."/>
            <person name="Lukacs Z."/>
            <person name="Mihaltcheva S."/>
            <person name="Morgado L.N."/>
            <person name="Niskanen T."/>
            <person name="Noordeloos M.E."/>
            <person name="Ohm R.A."/>
            <person name="Ortiz-Santana B."/>
            <person name="Ovrebo C."/>
            <person name="Racz N."/>
            <person name="Riley R."/>
            <person name="Savchenko A."/>
            <person name="Shiryaev A."/>
            <person name="Soop K."/>
            <person name="Spirin V."/>
            <person name="Szebenyi C."/>
            <person name="Tomsovsky M."/>
            <person name="Tulloss R.E."/>
            <person name="Uehling J."/>
            <person name="Grigoriev I.V."/>
            <person name="Vagvolgyi C."/>
            <person name="Papp T."/>
            <person name="Martin F.M."/>
            <person name="Miettinen O."/>
            <person name="Hibbett D.S."/>
            <person name="Nagy L.G."/>
        </authorList>
    </citation>
    <scope>NUCLEOTIDE SEQUENCE [LARGE SCALE GENOMIC DNA]</scope>
    <source>
        <strain evidence="4 5">CBS 962.96</strain>
    </source>
</reference>
<dbReference type="EMBL" id="ML179306">
    <property type="protein sequence ID" value="THU91427.1"/>
    <property type="molecule type" value="Genomic_DNA"/>
</dbReference>
<evidence type="ECO:0000256" key="2">
    <source>
        <dbReference type="ARBA" id="ARBA00022857"/>
    </source>
</evidence>
<dbReference type="InterPro" id="IPR036291">
    <property type="entry name" value="NAD(P)-bd_dom_sf"/>
</dbReference>
<name>A0A4S8LPZ4_DENBC</name>
<organism evidence="4 5">
    <name type="scientific">Dendrothele bispora (strain CBS 962.96)</name>
    <dbReference type="NCBI Taxonomy" id="1314807"/>
    <lineage>
        <taxon>Eukaryota</taxon>
        <taxon>Fungi</taxon>
        <taxon>Dikarya</taxon>
        <taxon>Basidiomycota</taxon>
        <taxon>Agaricomycotina</taxon>
        <taxon>Agaricomycetes</taxon>
        <taxon>Agaricomycetidae</taxon>
        <taxon>Agaricales</taxon>
        <taxon>Agaricales incertae sedis</taxon>
        <taxon>Dendrothele</taxon>
    </lineage>
</organism>
<dbReference type="InterPro" id="IPR020904">
    <property type="entry name" value="Sc_DH/Rdtase_CS"/>
</dbReference>
<sequence length="324" mass="34281">MSPLTNDNYTSPPRPTLSLVGKVALVTGSGSSLGGIGNGRASAILLAEVGAHVVCLDIQPQLARETVEMIHSEFGSHRDGLPTAISVSVEGAGMDVTKEEDCKRAVEECLSVFGRLDVLVNNVGVSGPIGTAIDVDPKGWARGLEVNVTGMMLMAKYAIPAMLRNDVRRGEEGFGGTSLRGSVVNIASVAGLQGGTPNRLLYPTSKGAVVNMTRAMANQHAAQGIRVNCVCPGMVFTPMMYARGMSQEERENRRKRSLLQTEGNGWDTGCSVRFLASDQARWITGAILPVDAGATAAIIYPKNERVPTRVSESESASNKPEAKL</sequence>
<dbReference type="PRINTS" id="PR00081">
    <property type="entry name" value="GDHRDH"/>
</dbReference>
<dbReference type="InterPro" id="IPR002347">
    <property type="entry name" value="SDR_fam"/>
</dbReference>
<dbReference type="Proteomes" id="UP000297245">
    <property type="component" value="Unassembled WGS sequence"/>
</dbReference>
<dbReference type="PRINTS" id="PR00080">
    <property type="entry name" value="SDRFAMILY"/>
</dbReference>
<dbReference type="CDD" id="cd05233">
    <property type="entry name" value="SDR_c"/>
    <property type="match status" value="1"/>
</dbReference>
<proteinExistence type="inferred from homology"/>
<dbReference type="GO" id="GO:0048038">
    <property type="term" value="F:quinone binding"/>
    <property type="evidence" value="ECO:0007669"/>
    <property type="project" value="TreeGrafter"/>
</dbReference>
<dbReference type="Pfam" id="PF13561">
    <property type="entry name" value="adh_short_C2"/>
    <property type="match status" value="1"/>
</dbReference>
<evidence type="ECO:0000313" key="5">
    <source>
        <dbReference type="Proteomes" id="UP000297245"/>
    </source>
</evidence>
<comment type="similarity">
    <text evidence="1">Belongs to the short-chain dehydrogenases/reductases (SDR) family.</text>
</comment>
<evidence type="ECO:0000256" key="1">
    <source>
        <dbReference type="ARBA" id="ARBA00006484"/>
    </source>
</evidence>
<dbReference type="OrthoDB" id="1393670at2759"/>
<dbReference type="PANTHER" id="PTHR42760:SF122">
    <property type="entry name" value="NAD(P)-BINDING PROTEIN"/>
    <property type="match status" value="1"/>
</dbReference>
<keyword evidence="5" id="KW-1185">Reference proteome</keyword>
<protein>
    <submittedName>
        <fullName evidence="4">NAD(P)-binding protein</fullName>
    </submittedName>
</protein>
<evidence type="ECO:0000256" key="3">
    <source>
        <dbReference type="SAM" id="MobiDB-lite"/>
    </source>
</evidence>
<keyword evidence="2" id="KW-0521">NADP</keyword>
<dbReference type="GO" id="GO:0006633">
    <property type="term" value="P:fatty acid biosynthetic process"/>
    <property type="evidence" value="ECO:0007669"/>
    <property type="project" value="TreeGrafter"/>
</dbReference>
<evidence type="ECO:0000313" key="4">
    <source>
        <dbReference type="EMBL" id="THU91427.1"/>
    </source>
</evidence>
<dbReference type="Gene3D" id="3.40.50.720">
    <property type="entry name" value="NAD(P)-binding Rossmann-like Domain"/>
    <property type="match status" value="1"/>
</dbReference>
<dbReference type="GO" id="GO:0016616">
    <property type="term" value="F:oxidoreductase activity, acting on the CH-OH group of donors, NAD or NADP as acceptor"/>
    <property type="evidence" value="ECO:0007669"/>
    <property type="project" value="TreeGrafter"/>
</dbReference>
<dbReference type="PANTHER" id="PTHR42760">
    <property type="entry name" value="SHORT-CHAIN DEHYDROGENASES/REDUCTASES FAMILY MEMBER"/>
    <property type="match status" value="1"/>
</dbReference>